<keyword evidence="5" id="KW-0614">Plasmid</keyword>
<dbReference type="EMBL" id="LR778302">
    <property type="protein sequence ID" value="CAB1371169.1"/>
    <property type="molecule type" value="Genomic_DNA"/>
</dbReference>
<feature type="region of interest" description="Disordered" evidence="3">
    <location>
        <begin position="28"/>
        <end position="61"/>
    </location>
</feature>
<dbReference type="KEGG" id="doe:DENOEST_P0011"/>
<dbReference type="Pfam" id="PF06414">
    <property type="entry name" value="Zeta_toxin"/>
    <property type="match status" value="1"/>
</dbReference>
<keyword evidence="1" id="KW-0547">Nucleotide-binding</keyword>
<organism evidence="5 6">
    <name type="scientific">Denitratisoma oestradiolicum</name>
    <dbReference type="NCBI Taxonomy" id="311182"/>
    <lineage>
        <taxon>Bacteria</taxon>
        <taxon>Pseudomonadati</taxon>
        <taxon>Pseudomonadota</taxon>
        <taxon>Betaproteobacteria</taxon>
        <taxon>Nitrosomonadales</taxon>
        <taxon>Sterolibacteriaceae</taxon>
        <taxon>Denitratisoma</taxon>
    </lineage>
</organism>
<dbReference type="SUPFAM" id="SSF52540">
    <property type="entry name" value="P-loop containing nucleoside triphosphate hydrolases"/>
    <property type="match status" value="1"/>
</dbReference>
<accession>A0A6S6Y6D7</accession>
<geneLocation type="plasmid" evidence="5 6">
    <name>pI</name>
</geneLocation>
<dbReference type="InterPro" id="IPR010488">
    <property type="entry name" value="Zeta_toxin_domain"/>
</dbReference>
<dbReference type="GO" id="GO:0016301">
    <property type="term" value="F:kinase activity"/>
    <property type="evidence" value="ECO:0007669"/>
    <property type="project" value="InterPro"/>
</dbReference>
<gene>
    <name evidence="5" type="ORF">DENOEST_P0011</name>
</gene>
<name>A0A6S6Y6D7_9PROT</name>
<dbReference type="Proteomes" id="UP000515733">
    <property type="component" value="Plasmid pI"/>
</dbReference>
<evidence type="ECO:0000313" key="5">
    <source>
        <dbReference type="EMBL" id="CAB1371169.1"/>
    </source>
</evidence>
<dbReference type="Gene3D" id="3.40.50.300">
    <property type="entry name" value="P-loop containing nucleotide triphosphate hydrolases"/>
    <property type="match status" value="1"/>
</dbReference>
<keyword evidence="6" id="KW-1185">Reference proteome</keyword>
<proteinExistence type="predicted"/>
<evidence type="ECO:0000259" key="4">
    <source>
        <dbReference type="Pfam" id="PF06414"/>
    </source>
</evidence>
<evidence type="ECO:0000256" key="2">
    <source>
        <dbReference type="ARBA" id="ARBA00022840"/>
    </source>
</evidence>
<feature type="compositionally biased region" description="Basic and acidic residues" evidence="3">
    <location>
        <begin position="31"/>
        <end position="61"/>
    </location>
</feature>
<protein>
    <recommendedName>
        <fullName evidence="4">Zeta toxin domain-containing protein</fullName>
    </recommendedName>
</protein>
<reference evidence="5 6" key="1">
    <citation type="submission" date="2020-03" db="EMBL/GenBank/DDBJ databases">
        <authorList>
            <consortium name="Genoscope - CEA"/>
            <person name="William W."/>
        </authorList>
    </citation>
    <scope>NUCLEOTIDE SEQUENCE [LARGE SCALE GENOMIC DNA]</scope>
    <source>
        <strain evidence="6">DSM 16959</strain>
        <plasmid evidence="5 6">pI</plasmid>
    </source>
</reference>
<sequence>MLGGQPGSGKSVLAAEAARELRDQGGAVVIDADRMREENPRYKQLSRDDPQHAADRTQKEAGEWATRLTMAAAENRRNLVVDGTMRSPRTSAIWPCDSRKVATRSRPASWPFRPKRR</sequence>
<evidence type="ECO:0000256" key="3">
    <source>
        <dbReference type="SAM" id="MobiDB-lite"/>
    </source>
</evidence>
<dbReference type="GO" id="GO:0005524">
    <property type="term" value="F:ATP binding"/>
    <property type="evidence" value="ECO:0007669"/>
    <property type="project" value="UniProtKB-KW"/>
</dbReference>
<dbReference type="AlphaFoldDB" id="A0A6S6Y6D7"/>
<feature type="region of interest" description="Disordered" evidence="3">
    <location>
        <begin position="96"/>
        <end position="117"/>
    </location>
</feature>
<evidence type="ECO:0000256" key="1">
    <source>
        <dbReference type="ARBA" id="ARBA00022741"/>
    </source>
</evidence>
<feature type="domain" description="Zeta toxin" evidence="4">
    <location>
        <begin position="1"/>
        <end position="92"/>
    </location>
</feature>
<evidence type="ECO:0000313" key="6">
    <source>
        <dbReference type="Proteomes" id="UP000515733"/>
    </source>
</evidence>
<keyword evidence="2" id="KW-0067">ATP-binding</keyword>
<dbReference type="InterPro" id="IPR027417">
    <property type="entry name" value="P-loop_NTPase"/>
</dbReference>